<dbReference type="PANTHER" id="PTHR48070">
    <property type="entry name" value="ESTERASE OVCA2"/>
    <property type="match status" value="1"/>
</dbReference>
<dbReference type="EMBL" id="KZ819662">
    <property type="protein sequence ID" value="PWN30308.1"/>
    <property type="molecule type" value="Genomic_DNA"/>
</dbReference>
<keyword evidence="1" id="KW-0378">Hydrolase</keyword>
<dbReference type="Pfam" id="PF03959">
    <property type="entry name" value="FSH1"/>
    <property type="match status" value="1"/>
</dbReference>
<dbReference type="Proteomes" id="UP000245884">
    <property type="component" value="Unassembled WGS sequence"/>
</dbReference>
<name>A0A316UZX2_9BASI</name>
<accession>A0A316UZX2</accession>
<evidence type="ECO:0000259" key="3">
    <source>
        <dbReference type="Pfam" id="PF03959"/>
    </source>
</evidence>
<dbReference type="PANTHER" id="PTHR48070:SF6">
    <property type="entry name" value="ESTERASE OVCA2"/>
    <property type="match status" value="1"/>
</dbReference>
<protein>
    <recommendedName>
        <fullName evidence="3">Serine hydrolase domain-containing protein</fullName>
    </recommendedName>
</protein>
<dbReference type="GO" id="GO:0005634">
    <property type="term" value="C:nucleus"/>
    <property type="evidence" value="ECO:0007669"/>
    <property type="project" value="TreeGrafter"/>
</dbReference>
<evidence type="ECO:0000313" key="4">
    <source>
        <dbReference type="EMBL" id="PWN30308.1"/>
    </source>
</evidence>
<organism evidence="4 5">
    <name type="scientific">Jaminaea rosea</name>
    <dbReference type="NCBI Taxonomy" id="1569628"/>
    <lineage>
        <taxon>Eukaryota</taxon>
        <taxon>Fungi</taxon>
        <taxon>Dikarya</taxon>
        <taxon>Basidiomycota</taxon>
        <taxon>Ustilaginomycotina</taxon>
        <taxon>Exobasidiomycetes</taxon>
        <taxon>Microstromatales</taxon>
        <taxon>Microstromatales incertae sedis</taxon>
        <taxon>Jaminaea</taxon>
    </lineage>
</organism>
<evidence type="ECO:0000256" key="1">
    <source>
        <dbReference type="ARBA" id="ARBA00022801"/>
    </source>
</evidence>
<proteinExistence type="predicted"/>
<dbReference type="RefSeq" id="XP_025364920.1">
    <property type="nucleotide sequence ID" value="XM_025505012.1"/>
</dbReference>
<dbReference type="InterPro" id="IPR005645">
    <property type="entry name" value="FSH-like_dom"/>
</dbReference>
<evidence type="ECO:0000256" key="2">
    <source>
        <dbReference type="SAM" id="MobiDB-lite"/>
    </source>
</evidence>
<evidence type="ECO:0000313" key="5">
    <source>
        <dbReference type="Proteomes" id="UP000245884"/>
    </source>
</evidence>
<dbReference type="InterPro" id="IPR029058">
    <property type="entry name" value="AB_hydrolase_fold"/>
</dbReference>
<gene>
    <name evidence="4" type="ORF">BDZ90DRAFT_229328</name>
</gene>
<dbReference type="GO" id="GO:0016787">
    <property type="term" value="F:hydrolase activity"/>
    <property type="evidence" value="ECO:0007669"/>
    <property type="project" value="UniProtKB-KW"/>
</dbReference>
<dbReference type="STRING" id="1569628.A0A316UZX2"/>
<dbReference type="SUPFAM" id="SSF53474">
    <property type="entry name" value="alpha/beta-Hydrolases"/>
    <property type="match status" value="1"/>
</dbReference>
<dbReference type="OrthoDB" id="2094269at2759"/>
<dbReference type="GeneID" id="37026835"/>
<feature type="compositionally biased region" description="Low complexity" evidence="2">
    <location>
        <begin position="257"/>
        <end position="276"/>
    </location>
</feature>
<dbReference type="AlphaFoldDB" id="A0A316UZX2"/>
<dbReference type="GO" id="GO:0005737">
    <property type="term" value="C:cytoplasm"/>
    <property type="evidence" value="ECO:0007669"/>
    <property type="project" value="TreeGrafter"/>
</dbReference>
<dbReference type="Gene3D" id="3.40.50.1820">
    <property type="entry name" value="alpha/beta hydrolase"/>
    <property type="match status" value="1"/>
</dbReference>
<feature type="domain" description="Serine hydrolase" evidence="3">
    <location>
        <begin position="1"/>
        <end position="220"/>
    </location>
</feature>
<keyword evidence="5" id="KW-1185">Reference proteome</keyword>
<dbReference type="InterPro" id="IPR050593">
    <property type="entry name" value="LovG"/>
</dbReference>
<reference evidence="4 5" key="1">
    <citation type="journal article" date="2018" name="Mol. Biol. Evol.">
        <title>Broad Genomic Sampling Reveals a Smut Pathogenic Ancestry of the Fungal Clade Ustilaginomycotina.</title>
        <authorList>
            <person name="Kijpornyongpan T."/>
            <person name="Mondo S.J."/>
            <person name="Barry K."/>
            <person name="Sandor L."/>
            <person name="Lee J."/>
            <person name="Lipzen A."/>
            <person name="Pangilinan J."/>
            <person name="LaButti K."/>
            <person name="Hainaut M."/>
            <person name="Henrissat B."/>
            <person name="Grigoriev I.V."/>
            <person name="Spatafora J.W."/>
            <person name="Aime M.C."/>
        </authorList>
    </citation>
    <scope>NUCLEOTIDE SEQUENCE [LARGE SCALE GENOMIC DNA]</scope>
    <source>
        <strain evidence="4 5">MCA 5214</strain>
    </source>
</reference>
<sequence length="276" mass="29812">MPPKLRILAFHGYTSNSFILHRRLGSVRKACRDVADIVTLNGPLLVQPISRSLDAPEGEDEVTEATPIEEQPRAWWKSTDEGSYKDVEKTWKLLSEELAKLDGPVDGVIGFSQGACLAGLLAAAFESPSLLPALKLPEGQGPLKFAIAISGFRSRDPEHQPLWKDEQGGIETPLLHILGKADQIVDEERSMTLVHAAKNSRVEHHAGGHVVPSQAPWRNFMRDYIASFQEGAEKDGWKNVLGPAARSGEDAGGEGDSAPPSGTATPTTTTSKRPGL</sequence>
<feature type="region of interest" description="Disordered" evidence="2">
    <location>
        <begin position="235"/>
        <end position="276"/>
    </location>
</feature>